<comment type="function">
    <text evidence="1">Broad specificity carboxypetidase that releases amino acids sequentially from the C-terminus, including neutral, aromatic, polar and basic residues.</text>
</comment>
<dbReference type="EC" id="3.4.17.19" evidence="1"/>
<name>A7NLJ8_ROSCS</name>
<dbReference type="OrthoDB" id="9772308at2"/>
<comment type="similarity">
    <text evidence="1">Belongs to the peptidase M32 family.</text>
</comment>
<feature type="binding site" evidence="2">
    <location>
        <position position="296"/>
    </location>
    <ligand>
        <name>Zn(2+)</name>
        <dbReference type="ChEBI" id="CHEBI:29105"/>
        <note>catalytic</note>
    </ligand>
</feature>
<evidence type="ECO:0000256" key="2">
    <source>
        <dbReference type="PIRSR" id="PIRSR006615-1"/>
    </source>
</evidence>
<feature type="binding site" evidence="2">
    <location>
        <position position="266"/>
    </location>
    <ligand>
        <name>Zn(2+)</name>
        <dbReference type="ChEBI" id="CHEBI:29105"/>
        <note>catalytic</note>
    </ligand>
</feature>
<organism evidence="4 5">
    <name type="scientific">Roseiflexus castenholzii (strain DSM 13941 / HLO8)</name>
    <dbReference type="NCBI Taxonomy" id="383372"/>
    <lineage>
        <taxon>Bacteria</taxon>
        <taxon>Bacillati</taxon>
        <taxon>Chloroflexota</taxon>
        <taxon>Chloroflexia</taxon>
        <taxon>Chloroflexales</taxon>
        <taxon>Roseiflexineae</taxon>
        <taxon>Roseiflexaceae</taxon>
        <taxon>Roseiflexus</taxon>
    </lineage>
</organism>
<keyword evidence="1" id="KW-0482">Metalloprotease</keyword>
<gene>
    <name evidence="4" type="ordered locus">Rcas_2306</name>
</gene>
<keyword evidence="1 4" id="KW-0121">Carboxypeptidase</keyword>
<dbReference type="AlphaFoldDB" id="A7NLJ8"/>
<dbReference type="RefSeq" id="WP_012120813.1">
    <property type="nucleotide sequence ID" value="NC_009767.1"/>
</dbReference>
<dbReference type="PROSITE" id="PS52034">
    <property type="entry name" value="PEPTIDASE_M32"/>
    <property type="match status" value="1"/>
</dbReference>
<dbReference type="InterPro" id="IPR001333">
    <property type="entry name" value="Peptidase_M32_Taq"/>
</dbReference>
<dbReference type="eggNOG" id="COG2317">
    <property type="taxonomic scope" value="Bacteria"/>
</dbReference>
<dbReference type="PIRSF" id="PIRSF006615">
    <property type="entry name" value="Zn_crbxpep_Taq"/>
    <property type="match status" value="1"/>
</dbReference>
<dbReference type="GO" id="GO:0006508">
    <property type="term" value="P:proteolysis"/>
    <property type="evidence" value="ECO:0007669"/>
    <property type="project" value="UniProtKB-UniRule"/>
</dbReference>
<keyword evidence="5" id="KW-1185">Reference proteome</keyword>
<dbReference type="Proteomes" id="UP000000263">
    <property type="component" value="Chromosome"/>
</dbReference>
<evidence type="ECO:0000313" key="4">
    <source>
        <dbReference type="EMBL" id="ABU58389.1"/>
    </source>
</evidence>
<reference evidence="4 5" key="1">
    <citation type="submission" date="2007-08" db="EMBL/GenBank/DDBJ databases">
        <title>Complete sequence of Roseiflexus castenholzii DSM 13941.</title>
        <authorList>
            <consortium name="US DOE Joint Genome Institute"/>
            <person name="Copeland A."/>
            <person name="Lucas S."/>
            <person name="Lapidus A."/>
            <person name="Barry K."/>
            <person name="Glavina del Rio T."/>
            <person name="Dalin E."/>
            <person name="Tice H."/>
            <person name="Pitluck S."/>
            <person name="Thompson L.S."/>
            <person name="Brettin T."/>
            <person name="Bruce D."/>
            <person name="Detter J.C."/>
            <person name="Han C."/>
            <person name="Tapia R."/>
            <person name="Schmutz J."/>
            <person name="Larimer F."/>
            <person name="Land M."/>
            <person name="Hauser L."/>
            <person name="Kyrpides N."/>
            <person name="Mikhailova N."/>
            <person name="Bryant D.A."/>
            <person name="Hanada S."/>
            <person name="Tsukatani Y."/>
            <person name="Richardson P."/>
        </authorList>
    </citation>
    <scope>NUCLEOTIDE SEQUENCE [LARGE SCALE GENOMIC DNA]</scope>
    <source>
        <strain evidence="5">DSM 13941 / HLO8</strain>
    </source>
</reference>
<comment type="cofactor">
    <cofactor evidence="2">
        <name>Zn(2+)</name>
        <dbReference type="ChEBI" id="CHEBI:29105"/>
    </cofactor>
    <text evidence="2">Binds 1 zinc ion per subunit.</text>
</comment>
<dbReference type="EMBL" id="CP000804">
    <property type="protein sequence ID" value="ABU58389.1"/>
    <property type="molecule type" value="Genomic_DNA"/>
</dbReference>
<dbReference type="GO" id="GO:0046872">
    <property type="term" value="F:metal ion binding"/>
    <property type="evidence" value="ECO:0007669"/>
    <property type="project" value="UniProtKB-KW"/>
</dbReference>
<dbReference type="CDD" id="cd06460">
    <property type="entry name" value="M32_Taq"/>
    <property type="match status" value="1"/>
</dbReference>
<comment type="catalytic activity">
    <reaction evidence="1">
        <text>Release of a C-terminal amino acid with broad specificity, except for -Pro.</text>
        <dbReference type="EC" id="3.4.17.19"/>
    </reaction>
</comment>
<dbReference type="KEGG" id="rca:Rcas_2306"/>
<evidence type="ECO:0000256" key="1">
    <source>
        <dbReference type="PIRNR" id="PIRNR006615"/>
    </source>
</evidence>
<dbReference type="GO" id="GO:0004181">
    <property type="term" value="F:metallocarboxypeptidase activity"/>
    <property type="evidence" value="ECO:0007669"/>
    <property type="project" value="UniProtKB-UniRule"/>
</dbReference>
<keyword evidence="2" id="KW-0862">Zinc</keyword>
<keyword evidence="1 2" id="KW-0479">Metal-binding</keyword>
<proteinExistence type="inferred from homology"/>
<keyword evidence="1" id="KW-0645">Protease</keyword>
<accession>A7NLJ8</accession>
<sequence>MHTPPQLTELKARLREIDDLEMAAALLNWDQTTYMPPGGAAARGRQLATLGRIIHEKRIDPAIGRLLDALRSYEESLPPDSPDAALIRVTRRDYERAMRVPAAFTAELYEHTAASYDVWSRARPANDFMAVLPYLERTLDLSRRFAEFFPGYEHIADPLIDMADYGMRAATIKQVFAELRQGLIPLVEQITVQPPVDDSCLRQFFPEAQQWAFGVEVITALGYDFSRGRQDKTLHPFMTKFSLNDVRITTRVDEYDLGSALFSTIHEAGHAMYEQGIAQAFEGTPLASGTSAGMHESQSRLWENIVGRSLPFWEYFYPRLQATFPDQLGNVPLETFYRAINKVQRSLIRTEADEVTYNLHVILRFDLELALLEGTLAVRDLPEAWRERYRSDLGVAPPDDRDGVLQDVHWYGGLIGGAFQGYTLGNIMSVQLFDAALRDHPDIPQQIGSGRFDTLREWMREHVYRHGRALDADDILRRATGRSLDVQPYLAYLWRKYG</sequence>
<dbReference type="PRINTS" id="PR00998">
    <property type="entry name" value="CRBOXYPTASET"/>
</dbReference>
<keyword evidence="1 4" id="KW-0378">Hydrolase</keyword>
<dbReference type="Pfam" id="PF02074">
    <property type="entry name" value="Peptidase_M32"/>
    <property type="match status" value="1"/>
</dbReference>
<dbReference type="SUPFAM" id="SSF55486">
    <property type="entry name" value="Metalloproteases ('zincins'), catalytic domain"/>
    <property type="match status" value="1"/>
</dbReference>
<dbReference type="PANTHER" id="PTHR34217">
    <property type="entry name" value="METAL-DEPENDENT CARBOXYPEPTIDASE"/>
    <property type="match status" value="1"/>
</dbReference>
<protein>
    <recommendedName>
        <fullName evidence="1">Metal-dependent carboxypeptidase</fullName>
        <ecNumber evidence="1">3.4.17.19</ecNumber>
    </recommendedName>
</protein>
<dbReference type="PANTHER" id="PTHR34217:SF1">
    <property type="entry name" value="CARBOXYPEPTIDASE 1"/>
    <property type="match status" value="1"/>
</dbReference>
<evidence type="ECO:0000313" key="5">
    <source>
        <dbReference type="Proteomes" id="UP000000263"/>
    </source>
</evidence>
<feature type="binding site" evidence="2">
    <location>
        <position position="270"/>
    </location>
    <ligand>
        <name>Zn(2+)</name>
        <dbReference type="ChEBI" id="CHEBI:29105"/>
        <note>catalytic</note>
    </ligand>
</feature>
<evidence type="ECO:0000256" key="3">
    <source>
        <dbReference type="PIRSR" id="PIRSR006615-2"/>
    </source>
</evidence>
<dbReference type="Gene3D" id="1.10.1370.30">
    <property type="match status" value="1"/>
</dbReference>
<dbReference type="HOGENOM" id="CLU_032916_1_1_0"/>
<feature type="active site" description="Proton donor/acceptor" evidence="3">
    <location>
        <position position="267"/>
    </location>
</feature>
<dbReference type="STRING" id="383372.Rcas_2306"/>
<dbReference type="SMR" id="A7NLJ8"/>